<organism evidence="3 4">
    <name type="scientific">Chrysochromulina tobinii</name>
    <dbReference type="NCBI Taxonomy" id="1460289"/>
    <lineage>
        <taxon>Eukaryota</taxon>
        <taxon>Haptista</taxon>
        <taxon>Haptophyta</taxon>
        <taxon>Prymnesiophyceae</taxon>
        <taxon>Prymnesiales</taxon>
        <taxon>Chrysochromulinaceae</taxon>
        <taxon>Chrysochromulina</taxon>
    </lineage>
</organism>
<feature type="region of interest" description="Disordered" evidence="1">
    <location>
        <begin position="297"/>
        <end position="319"/>
    </location>
</feature>
<accession>A0A0M0K7Y6</accession>
<gene>
    <name evidence="3" type="ORF">Ctob_014333</name>
</gene>
<proteinExistence type="predicted"/>
<evidence type="ECO:0000256" key="1">
    <source>
        <dbReference type="SAM" id="MobiDB-lite"/>
    </source>
</evidence>
<dbReference type="InterPro" id="IPR001810">
    <property type="entry name" value="F-box_dom"/>
</dbReference>
<dbReference type="AlphaFoldDB" id="A0A0M0K7Y6"/>
<feature type="region of interest" description="Disordered" evidence="1">
    <location>
        <begin position="513"/>
        <end position="572"/>
    </location>
</feature>
<comment type="caution">
    <text evidence="3">The sequence shown here is derived from an EMBL/GenBank/DDBJ whole genome shotgun (WGS) entry which is preliminary data.</text>
</comment>
<dbReference type="InterPro" id="IPR036047">
    <property type="entry name" value="F-box-like_dom_sf"/>
</dbReference>
<keyword evidence="4" id="KW-1185">Reference proteome</keyword>
<protein>
    <recommendedName>
        <fullName evidence="2">F-box domain-containing protein</fullName>
    </recommendedName>
</protein>
<evidence type="ECO:0000259" key="2">
    <source>
        <dbReference type="Pfam" id="PF00646"/>
    </source>
</evidence>
<name>A0A0M0K7Y6_9EUKA</name>
<evidence type="ECO:0000313" key="3">
    <source>
        <dbReference type="EMBL" id="KOO34493.1"/>
    </source>
</evidence>
<feature type="compositionally biased region" description="Acidic residues" evidence="1">
    <location>
        <begin position="513"/>
        <end position="537"/>
    </location>
</feature>
<evidence type="ECO:0000313" key="4">
    <source>
        <dbReference type="Proteomes" id="UP000037460"/>
    </source>
</evidence>
<dbReference type="SUPFAM" id="SSF81383">
    <property type="entry name" value="F-box domain"/>
    <property type="match status" value="1"/>
</dbReference>
<feature type="compositionally biased region" description="Acidic residues" evidence="1">
    <location>
        <begin position="545"/>
        <end position="554"/>
    </location>
</feature>
<dbReference type="Proteomes" id="UP000037460">
    <property type="component" value="Unassembled WGS sequence"/>
</dbReference>
<dbReference type="EMBL" id="JWZX01001199">
    <property type="protein sequence ID" value="KOO34493.1"/>
    <property type="molecule type" value="Genomic_DNA"/>
</dbReference>
<reference evidence="4" key="1">
    <citation type="journal article" date="2015" name="PLoS Genet.">
        <title>Genome Sequence and Transcriptome Analyses of Chrysochromulina tobin: Metabolic Tools for Enhanced Algal Fitness in the Prominent Order Prymnesiales (Haptophyceae).</title>
        <authorList>
            <person name="Hovde B.T."/>
            <person name="Deodato C.R."/>
            <person name="Hunsperger H.M."/>
            <person name="Ryken S.A."/>
            <person name="Yost W."/>
            <person name="Jha R.K."/>
            <person name="Patterson J."/>
            <person name="Monnat R.J. Jr."/>
            <person name="Barlow S.B."/>
            <person name="Starkenburg S.R."/>
            <person name="Cattolico R.A."/>
        </authorList>
    </citation>
    <scope>NUCLEOTIDE SEQUENCE</scope>
    <source>
        <strain evidence="4">CCMP291</strain>
    </source>
</reference>
<dbReference type="Pfam" id="PF00646">
    <property type="entry name" value="F-box"/>
    <property type="match status" value="1"/>
</dbReference>
<feature type="domain" description="F-box" evidence="2">
    <location>
        <begin position="69"/>
        <end position="104"/>
    </location>
</feature>
<sequence>MSSSHDVYVTPPLGPEPSSVNAALIGLHPLPSPALKARASSMLPVPKSCFVTGQSARSKTASRLAPDRWSELSDDVYHLVADHVPTRDLPFLARSSKRWQHMVDQAWPAICARRWPTLRSPLTIPESVLWAVATRGDEDAAIKRFLQVLAELHREWPDAVSVNCDDAGGINNRLCELRGKTSLQLPADAALFWLLGASLEGSSPVATTSGDFGPEYEETTPREPWRVALAWEPLGMLVDEPAVDAAAGTPQAGDAQPLTPVEAFQEAVIQMANTADAAAAVDGTVHEDAVAEDAAAVEGTASQDHSETASPRAPARVPAPAPPLYELQSLEMLNEFWEAQVEDVIATNPALNPALDALREQRGAHLLQMANLVTDKMAGTCSMLFVDCRPRATSVRNAAAPAEAGSSGSSSESSEGKPSGAWMVVLSGDEDEGDYRFECNVNGEPLSLTMLLELMVGALRSRPDCRGLRWQEAWRRVDLYEYICGALDAPEDDGMSSIMDDGEGDFDFVHAEDDEEGEEGDDLASNEDDYGSEDEDSYPASMLADADDLADDPALDGYDPAGQPESASGDAI</sequence>
<feature type="region of interest" description="Disordered" evidence="1">
    <location>
        <begin position="399"/>
        <end position="420"/>
    </location>
</feature>